<keyword evidence="3 8" id="KW-0479">Metal-binding</keyword>
<evidence type="ECO:0000256" key="1">
    <source>
        <dbReference type="ARBA" id="ARBA00022490"/>
    </source>
</evidence>
<accession>A0A4S3PNV9</accession>
<evidence type="ECO:0000256" key="2">
    <source>
        <dbReference type="ARBA" id="ARBA00022679"/>
    </source>
</evidence>
<comment type="cofactor">
    <cofactor evidence="8">
        <name>Mg(2+)</name>
        <dbReference type="ChEBI" id="CHEBI:18420"/>
    </cofactor>
</comment>
<dbReference type="EMBL" id="SLUB01000032">
    <property type="protein sequence ID" value="THE11219.1"/>
    <property type="molecule type" value="Genomic_DNA"/>
</dbReference>
<keyword evidence="7 8" id="KW-0501">Molybdenum cofactor biosynthesis</keyword>
<evidence type="ECO:0000256" key="3">
    <source>
        <dbReference type="ARBA" id="ARBA00022723"/>
    </source>
</evidence>
<dbReference type="GO" id="GO:0005737">
    <property type="term" value="C:cytoplasm"/>
    <property type="evidence" value="ECO:0007669"/>
    <property type="project" value="UniProtKB-SubCell"/>
</dbReference>
<evidence type="ECO:0000256" key="7">
    <source>
        <dbReference type="ARBA" id="ARBA00023150"/>
    </source>
</evidence>
<feature type="binding site" evidence="8">
    <location>
        <position position="126"/>
    </location>
    <ligand>
        <name>GTP</name>
        <dbReference type="ChEBI" id="CHEBI:37565"/>
    </ligand>
</feature>
<protein>
    <recommendedName>
        <fullName evidence="8">Probable molybdenum cofactor guanylyltransferase</fullName>
        <shortName evidence="8">MoCo guanylyltransferase</shortName>
        <ecNumber evidence="8">2.7.7.77</ecNumber>
    </recommendedName>
    <alternativeName>
        <fullName evidence="8">GTP:molybdopterin guanylyltransferase</fullName>
    </alternativeName>
    <alternativeName>
        <fullName evidence="8">Mo-MPT guanylyltransferase</fullName>
    </alternativeName>
    <alternativeName>
        <fullName evidence="8">Molybdopterin guanylyltransferase</fullName>
    </alternativeName>
    <alternativeName>
        <fullName evidence="8">Molybdopterin-guanine dinucleotide synthase</fullName>
        <shortName evidence="8">MGD synthase</shortName>
    </alternativeName>
</protein>
<reference evidence="10 11" key="1">
    <citation type="journal article" date="2019" name="Indoor Air">
        <title>Impacts of indoor surface finishes on bacterial viability.</title>
        <authorList>
            <person name="Hu J."/>
            <person name="Maamar S.B."/>
            <person name="Glawe A.J."/>
            <person name="Gottel N."/>
            <person name="Gilbert J.A."/>
            <person name="Hartmann E.M."/>
        </authorList>
    </citation>
    <scope>NUCLEOTIDE SEQUENCE [LARGE SCALE GENOMIC DNA]</scope>
    <source>
        <strain evidence="10 11">AF060A6</strain>
    </source>
</reference>
<keyword evidence="1 8" id="KW-0963">Cytoplasm</keyword>
<dbReference type="InterPro" id="IPR025877">
    <property type="entry name" value="MobA-like_NTP_Trfase"/>
</dbReference>
<dbReference type="GO" id="GO:0005525">
    <property type="term" value="F:GTP binding"/>
    <property type="evidence" value="ECO:0007669"/>
    <property type="project" value="UniProtKB-UniRule"/>
</dbReference>
<comment type="subcellular location">
    <subcellularLocation>
        <location evidence="8">Cytoplasm</location>
    </subcellularLocation>
</comment>
<feature type="binding site" evidence="8">
    <location>
        <position position="95"/>
    </location>
    <ligand>
        <name>GTP</name>
        <dbReference type="ChEBI" id="CHEBI:37565"/>
    </ligand>
</feature>
<evidence type="ECO:0000259" key="9">
    <source>
        <dbReference type="Pfam" id="PF12804"/>
    </source>
</evidence>
<keyword evidence="11" id="KW-1185">Reference proteome</keyword>
<dbReference type="PANTHER" id="PTHR19136:SF81">
    <property type="entry name" value="MOLYBDENUM COFACTOR GUANYLYLTRANSFERASE"/>
    <property type="match status" value="1"/>
</dbReference>
<comment type="caution">
    <text evidence="10">The sequence shown here is derived from an EMBL/GenBank/DDBJ whole genome shotgun (WGS) entry which is preliminary data.</text>
</comment>
<organism evidence="10 11">
    <name type="scientific">Bacillus timonensis</name>
    <dbReference type="NCBI Taxonomy" id="1033734"/>
    <lineage>
        <taxon>Bacteria</taxon>
        <taxon>Bacillati</taxon>
        <taxon>Bacillota</taxon>
        <taxon>Bacilli</taxon>
        <taxon>Bacillales</taxon>
        <taxon>Bacillaceae</taxon>
        <taxon>Bacillus</taxon>
    </lineage>
</organism>
<dbReference type="Pfam" id="PF12804">
    <property type="entry name" value="NTP_transf_3"/>
    <property type="match status" value="1"/>
</dbReference>
<dbReference type="Gene3D" id="3.90.550.10">
    <property type="entry name" value="Spore Coat Polysaccharide Biosynthesis Protein SpsA, Chain A"/>
    <property type="match status" value="1"/>
</dbReference>
<sequence length="221" mass="25328">MKKFYLEDCSVRATMMKKVKGSFYMNKSKITGILLAGGESRRFGSPKAFAKLHHKFFYEYAVEALKGNVRKLVIVSHPALVEQFQNQTSVEVIQDLPEYKGNGPLAGMFTAMQKEPSDWYVVLPCDTPFVTDELVKQLITYTNDQNIDAIVPVINDRQQPLIAVYHGRVAMRIEELLNVQQFKMSHLLDACSVKFVTNQELHLQGMEFENINDKTEYQKLL</sequence>
<dbReference type="InterPro" id="IPR029044">
    <property type="entry name" value="Nucleotide-diphossugar_trans"/>
</dbReference>
<comment type="similarity">
    <text evidence="8">Belongs to the MobA family.</text>
</comment>
<evidence type="ECO:0000313" key="10">
    <source>
        <dbReference type="EMBL" id="THE11219.1"/>
    </source>
</evidence>
<dbReference type="SUPFAM" id="SSF53448">
    <property type="entry name" value="Nucleotide-diphospho-sugar transferases"/>
    <property type="match status" value="1"/>
</dbReference>
<dbReference type="Proteomes" id="UP000306477">
    <property type="component" value="Unassembled WGS sequence"/>
</dbReference>
<comment type="domain">
    <text evidence="8">The N-terminal domain determines nucleotide recognition and specific binding, while the C-terminal domain determines the specific binding to the target protein.</text>
</comment>
<feature type="binding site" evidence="8">
    <location>
        <position position="47"/>
    </location>
    <ligand>
        <name>GTP</name>
        <dbReference type="ChEBI" id="CHEBI:37565"/>
    </ligand>
</feature>
<dbReference type="PANTHER" id="PTHR19136">
    <property type="entry name" value="MOLYBDENUM COFACTOR GUANYLYLTRANSFERASE"/>
    <property type="match status" value="1"/>
</dbReference>
<comment type="catalytic activity">
    <reaction evidence="8">
        <text>Mo-molybdopterin + GTP + H(+) = Mo-molybdopterin guanine dinucleotide + diphosphate</text>
        <dbReference type="Rhea" id="RHEA:34243"/>
        <dbReference type="ChEBI" id="CHEBI:15378"/>
        <dbReference type="ChEBI" id="CHEBI:33019"/>
        <dbReference type="ChEBI" id="CHEBI:37565"/>
        <dbReference type="ChEBI" id="CHEBI:71302"/>
        <dbReference type="ChEBI" id="CHEBI:71310"/>
        <dbReference type="EC" id="2.7.7.77"/>
    </reaction>
</comment>
<keyword evidence="10" id="KW-0548">Nucleotidyltransferase</keyword>
<dbReference type="EC" id="2.7.7.77" evidence="8"/>
<feature type="binding site" evidence="8">
    <location>
        <position position="126"/>
    </location>
    <ligand>
        <name>Mg(2+)</name>
        <dbReference type="ChEBI" id="CHEBI:18420"/>
    </ligand>
</feature>
<evidence type="ECO:0000256" key="6">
    <source>
        <dbReference type="ARBA" id="ARBA00023134"/>
    </source>
</evidence>
<gene>
    <name evidence="8" type="primary">mobA</name>
    <name evidence="10" type="ORF">E1I69_15850</name>
</gene>
<keyword evidence="6 8" id="KW-0342">GTP-binding</keyword>
<dbReference type="GO" id="GO:0061603">
    <property type="term" value="F:molybdenum cofactor guanylyltransferase activity"/>
    <property type="evidence" value="ECO:0007669"/>
    <property type="project" value="UniProtKB-EC"/>
</dbReference>
<dbReference type="GO" id="GO:0046872">
    <property type="term" value="F:metal ion binding"/>
    <property type="evidence" value="ECO:0007669"/>
    <property type="project" value="UniProtKB-KW"/>
</dbReference>
<evidence type="ECO:0000256" key="5">
    <source>
        <dbReference type="ARBA" id="ARBA00022842"/>
    </source>
</evidence>
<name>A0A4S3PNV9_9BACI</name>
<dbReference type="GO" id="GO:0006777">
    <property type="term" value="P:Mo-molybdopterin cofactor biosynthetic process"/>
    <property type="evidence" value="ECO:0007669"/>
    <property type="project" value="UniProtKB-KW"/>
</dbReference>
<proteinExistence type="inferred from homology"/>
<feature type="domain" description="MobA-like NTP transferase" evidence="9">
    <location>
        <begin position="32"/>
        <end position="179"/>
    </location>
</feature>
<keyword evidence="2 8" id="KW-0808">Transferase</keyword>
<feature type="binding site" evidence="8">
    <location>
        <begin position="35"/>
        <end position="37"/>
    </location>
    <ligand>
        <name>GTP</name>
        <dbReference type="ChEBI" id="CHEBI:37565"/>
    </ligand>
</feature>
<keyword evidence="5 8" id="KW-0460">Magnesium</keyword>
<evidence type="ECO:0000313" key="11">
    <source>
        <dbReference type="Proteomes" id="UP000306477"/>
    </source>
</evidence>
<dbReference type="AlphaFoldDB" id="A0A4S3PNV9"/>
<evidence type="ECO:0000256" key="4">
    <source>
        <dbReference type="ARBA" id="ARBA00022741"/>
    </source>
</evidence>
<evidence type="ECO:0000256" key="8">
    <source>
        <dbReference type="HAMAP-Rule" id="MF_00316"/>
    </source>
</evidence>
<keyword evidence="4 8" id="KW-0547">Nucleotide-binding</keyword>
<dbReference type="InterPro" id="IPR013482">
    <property type="entry name" value="Molybde_CF_guanTrfase"/>
</dbReference>
<dbReference type="CDD" id="cd02503">
    <property type="entry name" value="MobA"/>
    <property type="match status" value="1"/>
</dbReference>
<dbReference type="HAMAP" id="MF_00316">
    <property type="entry name" value="MobA"/>
    <property type="match status" value="1"/>
</dbReference>
<comment type="function">
    <text evidence="8">Transfers a GMP moiety from GTP to Mo-molybdopterin (Mo-MPT) cofactor (Moco or molybdenum cofactor) to form Mo-molybdopterin guanine dinucleotide (Mo-MGD) cofactor.</text>
</comment>
<comment type="caution">
    <text evidence="8">Lacks conserved residue(s) required for the propagation of feature annotation.</text>
</comment>
<dbReference type="OrthoDB" id="9788394at2"/>